<keyword evidence="2" id="KW-1185">Reference proteome</keyword>
<sequence length="131" mass="14734">MERSIRCCPCKSRGEEQEDRGPFRGNNPRHSCRSLLLFGHCKMQRECGTAQDHPSSITDVVAEIEVRDWVLSVKEEARGKHYPGELPEIIYQGATTADRQAGTQNMQISGRRFHMGCAGGHLCAGYLSRER</sequence>
<reference evidence="1" key="1">
    <citation type="journal article" date="2023" name="Science">
        <title>Genome structures resolve the early diversification of teleost fishes.</title>
        <authorList>
            <person name="Parey E."/>
            <person name="Louis A."/>
            <person name="Montfort J."/>
            <person name="Bouchez O."/>
            <person name="Roques C."/>
            <person name="Iampietro C."/>
            <person name="Lluch J."/>
            <person name="Castinel A."/>
            <person name="Donnadieu C."/>
            <person name="Desvignes T."/>
            <person name="Floi Bucao C."/>
            <person name="Jouanno E."/>
            <person name="Wen M."/>
            <person name="Mejri S."/>
            <person name="Dirks R."/>
            <person name="Jansen H."/>
            <person name="Henkel C."/>
            <person name="Chen W.J."/>
            <person name="Zahm M."/>
            <person name="Cabau C."/>
            <person name="Klopp C."/>
            <person name="Thompson A.W."/>
            <person name="Robinson-Rechavi M."/>
            <person name="Braasch I."/>
            <person name="Lecointre G."/>
            <person name="Bobe J."/>
            <person name="Postlethwait J.H."/>
            <person name="Berthelot C."/>
            <person name="Roest Crollius H."/>
            <person name="Guiguen Y."/>
        </authorList>
    </citation>
    <scope>NUCLEOTIDE SEQUENCE</scope>
    <source>
        <strain evidence="1">WJC10195</strain>
    </source>
</reference>
<dbReference type="Proteomes" id="UP001152622">
    <property type="component" value="Chromosome 2"/>
</dbReference>
<organism evidence="1 2">
    <name type="scientific">Synaphobranchus kaupii</name>
    <name type="common">Kaup's arrowtooth eel</name>
    <dbReference type="NCBI Taxonomy" id="118154"/>
    <lineage>
        <taxon>Eukaryota</taxon>
        <taxon>Metazoa</taxon>
        <taxon>Chordata</taxon>
        <taxon>Craniata</taxon>
        <taxon>Vertebrata</taxon>
        <taxon>Euteleostomi</taxon>
        <taxon>Actinopterygii</taxon>
        <taxon>Neopterygii</taxon>
        <taxon>Teleostei</taxon>
        <taxon>Anguilliformes</taxon>
        <taxon>Synaphobranchidae</taxon>
        <taxon>Synaphobranchus</taxon>
    </lineage>
</organism>
<name>A0A9Q1G6T1_SYNKA</name>
<dbReference type="AlphaFoldDB" id="A0A9Q1G6T1"/>
<comment type="caution">
    <text evidence="1">The sequence shown here is derived from an EMBL/GenBank/DDBJ whole genome shotgun (WGS) entry which is preliminary data.</text>
</comment>
<dbReference type="EMBL" id="JAINUF010000002">
    <property type="protein sequence ID" value="KAJ8376568.1"/>
    <property type="molecule type" value="Genomic_DNA"/>
</dbReference>
<evidence type="ECO:0000313" key="2">
    <source>
        <dbReference type="Proteomes" id="UP001152622"/>
    </source>
</evidence>
<gene>
    <name evidence="1" type="ORF">SKAU_G00071480</name>
</gene>
<proteinExistence type="predicted"/>
<accession>A0A9Q1G6T1</accession>
<evidence type="ECO:0000313" key="1">
    <source>
        <dbReference type="EMBL" id="KAJ8376568.1"/>
    </source>
</evidence>
<protein>
    <submittedName>
        <fullName evidence="1">Uncharacterized protein</fullName>
    </submittedName>
</protein>